<feature type="non-terminal residue" evidence="1">
    <location>
        <position position="222"/>
    </location>
</feature>
<dbReference type="SUPFAM" id="SSF57756">
    <property type="entry name" value="Retrovirus zinc finger-like domains"/>
    <property type="match status" value="1"/>
</dbReference>
<keyword evidence="2" id="KW-1185">Reference proteome</keyword>
<gene>
    <name evidence="1" type="ORF">CPELLU_LOCUS12373</name>
</gene>
<dbReference type="GO" id="GO:0008270">
    <property type="term" value="F:zinc ion binding"/>
    <property type="evidence" value="ECO:0007669"/>
    <property type="project" value="InterPro"/>
</dbReference>
<dbReference type="OrthoDB" id="2404142at2759"/>
<reference evidence="1" key="1">
    <citation type="submission" date="2021-06" db="EMBL/GenBank/DDBJ databases">
        <authorList>
            <person name="Kallberg Y."/>
            <person name="Tangrot J."/>
            <person name="Rosling A."/>
        </authorList>
    </citation>
    <scope>NUCLEOTIDE SEQUENCE</scope>
    <source>
        <strain evidence="1">FL966</strain>
    </source>
</reference>
<dbReference type="Proteomes" id="UP000789759">
    <property type="component" value="Unassembled WGS sequence"/>
</dbReference>
<comment type="caution">
    <text evidence="1">The sequence shown here is derived from an EMBL/GenBank/DDBJ whole genome shotgun (WGS) entry which is preliminary data.</text>
</comment>
<dbReference type="EMBL" id="CAJVQA010011901">
    <property type="protein sequence ID" value="CAG8711906.1"/>
    <property type="molecule type" value="Genomic_DNA"/>
</dbReference>
<name>A0A9N9N8Z9_9GLOM</name>
<accession>A0A9N9N8Z9</accession>
<organism evidence="1 2">
    <name type="scientific">Cetraspora pellucida</name>
    <dbReference type="NCBI Taxonomy" id="1433469"/>
    <lineage>
        <taxon>Eukaryota</taxon>
        <taxon>Fungi</taxon>
        <taxon>Fungi incertae sedis</taxon>
        <taxon>Mucoromycota</taxon>
        <taxon>Glomeromycotina</taxon>
        <taxon>Glomeromycetes</taxon>
        <taxon>Diversisporales</taxon>
        <taxon>Gigasporaceae</taxon>
        <taxon>Cetraspora</taxon>
    </lineage>
</organism>
<dbReference type="InterPro" id="IPR036875">
    <property type="entry name" value="Znf_CCHC_sf"/>
</dbReference>
<proteinExistence type="predicted"/>
<dbReference type="GO" id="GO:0003676">
    <property type="term" value="F:nucleic acid binding"/>
    <property type="evidence" value="ECO:0007669"/>
    <property type="project" value="InterPro"/>
</dbReference>
<dbReference type="AlphaFoldDB" id="A0A9N9N8Z9"/>
<evidence type="ECO:0000313" key="2">
    <source>
        <dbReference type="Proteomes" id="UP000789759"/>
    </source>
</evidence>
<protein>
    <submittedName>
        <fullName evidence="1">12359_t:CDS:1</fullName>
    </submittedName>
</protein>
<evidence type="ECO:0000313" key="1">
    <source>
        <dbReference type="EMBL" id="CAG8711906.1"/>
    </source>
</evidence>
<sequence length="222" mass="25919">IKDYIKNEEHFEKFEVEQNSLPTVSMLMLNERFFGQVDNIIKSFLIPIILRKQRSQMNQSSEDDDEEISIGIKEQEQDMQQILFKKNILFKQSISFQHFLSIRTDSHSSHSTIKSPKTVYAELVRLSKKAIDCTIKTDIQYELSNIFKSFIYDIQNKPPKRLKVNVKKSLHKEKEVLLDNTYINVIEDDTSNSVENLSDTKGQKCGKCKQYGHYAKTCQNVI</sequence>